<accession>A0AAV4ETI6</accession>
<dbReference type="PANTHER" id="PTHR46060">
    <property type="entry name" value="MARINER MOS1 TRANSPOSASE-LIKE PROTEIN"/>
    <property type="match status" value="1"/>
</dbReference>
<protein>
    <submittedName>
        <fullName evidence="2">Histone-lysine N-methyltransferase SETMAR</fullName>
    </submittedName>
</protein>
<dbReference type="PANTHER" id="PTHR46060:SF1">
    <property type="entry name" value="MARINER MOS1 TRANSPOSASE-LIKE PROTEIN"/>
    <property type="match status" value="1"/>
</dbReference>
<keyword evidence="3" id="KW-1185">Reference proteome</keyword>
<reference evidence="2 3" key="1">
    <citation type="journal article" date="2021" name="Elife">
        <title>Chloroplast acquisition without the gene transfer in kleptoplastic sea slugs, Plakobranchus ocellatus.</title>
        <authorList>
            <person name="Maeda T."/>
            <person name="Takahashi S."/>
            <person name="Yoshida T."/>
            <person name="Shimamura S."/>
            <person name="Takaki Y."/>
            <person name="Nagai Y."/>
            <person name="Toyoda A."/>
            <person name="Suzuki Y."/>
            <person name="Arimoto A."/>
            <person name="Ishii H."/>
            <person name="Satoh N."/>
            <person name="Nishiyama T."/>
            <person name="Hasebe M."/>
            <person name="Maruyama T."/>
            <person name="Minagawa J."/>
            <person name="Obokata J."/>
            <person name="Shigenobu S."/>
        </authorList>
    </citation>
    <scope>NUCLEOTIDE SEQUENCE [LARGE SCALE GENOMIC DNA]</scope>
</reference>
<evidence type="ECO:0000256" key="1">
    <source>
        <dbReference type="SAM" id="MobiDB-lite"/>
    </source>
</evidence>
<gene>
    <name evidence="2" type="ORF">ElyMa_001919500</name>
</gene>
<organism evidence="2 3">
    <name type="scientific">Elysia marginata</name>
    <dbReference type="NCBI Taxonomy" id="1093978"/>
    <lineage>
        <taxon>Eukaryota</taxon>
        <taxon>Metazoa</taxon>
        <taxon>Spiralia</taxon>
        <taxon>Lophotrochozoa</taxon>
        <taxon>Mollusca</taxon>
        <taxon>Gastropoda</taxon>
        <taxon>Heterobranchia</taxon>
        <taxon>Euthyneura</taxon>
        <taxon>Panpulmonata</taxon>
        <taxon>Sacoglossa</taxon>
        <taxon>Placobranchoidea</taxon>
        <taxon>Plakobranchidae</taxon>
        <taxon>Elysia</taxon>
    </lineage>
</organism>
<proteinExistence type="predicted"/>
<dbReference type="Proteomes" id="UP000762676">
    <property type="component" value="Unassembled WGS sequence"/>
</dbReference>
<evidence type="ECO:0000313" key="3">
    <source>
        <dbReference type="Proteomes" id="UP000762676"/>
    </source>
</evidence>
<dbReference type="AlphaFoldDB" id="A0AAV4ETI6"/>
<name>A0AAV4ETI6_9GAST</name>
<sequence>MATPIKDWSKLEISSVTWFGEGRTSLDDEPKSGRPKTSTNEENTTRVDELIKCDRRMKLRKFALKLEIPKSMVHEIVHDIFGYQKVSARWVPKMLTEDHKLQRVEISQRLLLRCQQDNGDEDMTHIGVGPAEDF</sequence>
<comment type="caution">
    <text evidence="2">The sequence shown here is derived from an EMBL/GenBank/DDBJ whole genome shotgun (WGS) entry which is preliminary data.</text>
</comment>
<feature type="region of interest" description="Disordered" evidence="1">
    <location>
        <begin position="22"/>
        <end position="45"/>
    </location>
</feature>
<dbReference type="InterPro" id="IPR052709">
    <property type="entry name" value="Transposase-MT_Hybrid"/>
</dbReference>
<evidence type="ECO:0000313" key="2">
    <source>
        <dbReference type="EMBL" id="GFR64318.1"/>
    </source>
</evidence>
<dbReference type="EMBL" id="BMAT01003890">
    <property type="protein sequence ID" value="GFR64318.1"/>
    <property type="molecule type" value="Genomic_DNA"/>
</dbReference>